<name>A0A075G4W5_9EURY</name>
<dbReference type="Pfam" id="PF22703">
    <property type="entry name" value="Cdc6_lid"/>
    <property type="match status" value="1"/>
</dbReference>
<dbReference type="NCBIfam" id="TIGR02928">
    <property type="entry name" value="orc1/cdc6 family replication initiation protein"/>
    <property type="match status" value="1"/>
</dbReference>
<comment type="similarity">
    <text evidence="1 5">Belongs to the CDC6/cdc18 family.</text>
</comment>
<dbReference type="EMBL" id="KF900553">
    <property type="protein sequence ID" value="AIE99060.1"/>
    <property type="molecule type" value="Genomic_DNA"/>
</dbReference>
<dbReference type="CDD" id="cd08768">
    <property type="entry name" value="Cdc6_C"/>
    <property type="match status" value="1"/>
</dbReference>
<dbReference type="Pfam" id="PF13191">
    <property type="entry name" value="AAA_16"/>
    <property type="match status" value="1"/>
</dbReference>
<evidence type="ECO:0000256" key="4">
    <source>
        <dbReference type="ARBA" id="ARBA00022840"/>
    </source>
</evidence>
<evidence type="ECO:0000313" key="8">
    <source>
        <dbReference type="EMBL" id="AIE99060.1"/>
    </source>
</evidence>
<dbReference type="HAMAP" id="MF_01407">
    <property type="entry name" value="ORC1_type_DNA_replic_protein"/>
    <property type="match status" value="1"/>
</dbReference>
<dbReference type="CDD" id="cd00009">
    <property type="entry name" value="AAA"/>
    <property type="match status" value="1"/>
</dbReference>
<evidence type="ECO:0000256" key="3">
    <source>
        <dbReference type="ARBA" id="ARBA00022741"/>
    </source>
</evidence>
<dbReference type="SMART" id="SM00382">
    <property type="entry name" value="AAA"/>
    <property type="match status" value="1"/>
</dbReference>
<feature type="binding site" evidence="5">
    <location>
        <begin position="65"/>
        <end position="69"/>
    </location>
    <ligand>
        <name>ATP</name>
        <dbReference type="ChEBI" id="CHEBI:30616"/>
    </ligand>
</feature>
<dbReference type="InterPro" id="IPR041664">
    <property type="entry name" value="AAA_16"/>
</dbReference>
<keyword evidence="3 5" id="KW-0547">Nucleotide-binding</keyword>
<dbReference type="InterPro" id="IPR003593">
    <property type="entry name" value="AAA+_ATPase"/>
</dbReference>
<keyword evidence="8" id="KW-0132">Cell division</keyword>
<comment type="function">
    <text evidence="5">Involved in regulation of DNA replication.</text>
</comment>
<keyword evidence="8" id="KW-0131">Cell cycle</keyword>
<evidence type="ECO:0000256" key="1">
    <source>
        <dbReference type="ARBA" id="ARBA00006184"/>
    </source>
</evidence>
<dbReference type="InterPro" id="IPR036390">
    <property type="entry name" value="WH_DNA-bd_sf"/>
</dbReference>
<dbReference type="Gene3D" id="1.10.8.60">
    <property type="match status" value="1"/>
</dbReference>
<dbReference type="Gene3D" id="3.40.50.300">
    <property type="entry name" value="P-loop containing nucleotide triphosphate hydrolases"/>
    <property type="match status" value="1"/>
</dbReference>
<dbReference type="SUPFAM" id="SSF46785">
    <property type="entry name" value="Winged helix' DNA-binding domain"/>
    <property type="match status" value="1"/>
</dbReference>
<organism evidence="8">
    <name type="scientific">uncultured marine group II/III euryarchaeote KM3_105_E02</name>
    <dbReference type="NCBI Taxonomy" id="1457847"/>
    <lineage>
        <taxon>Archaea</taxon>
        <taxon>Methanobacteriati</taxon>
        <taxon>Methanobacteriota</taxon>
        <taxon>environmental samples</taxon>
    </lineage>
</organism>
<feature type="domain" description="AAA+ ATPase" evidence="6">
    <location>
        <begin position="53"/>
        <end position="214"/>
    </location>
</feature>
<dbReference type="SMART" id="SM01074">
    <property type="entry name" value="Cdc6_C"/>
    <property type="match status" value="1"/>
</dbReference>
<dbReference type="GO" id="GO:0051301">
    <property type="term" value="P:cell division"/>
    <property type="evidence" value="ECO:0007669"/>
    <property type="project" value="UniProtKB-KW"/>
</dbReference>
<accession>A0A075G4W5</accession>
<dbReference type="InterPro" id="IPR050311">
    <property type="entry name" value="ORC1/CDC6"/>
</dbReference>
<reference evidence="8" key="1">
    <citation type="journal article" date="2014" name="Genome Biol. Evol.">
        <title>Pangenome evidence for extensive interdomain horizontal transfer affecting lineage core and shell genes in uncultured planktonic thaumarchaeota and euryarchaeota.</title>
        <authorList>
            <person name="Deschamps P."/>
            <person name="Zivanovic Y."/>
            <person name="Moreira D."/>
            <person name="Rodriguez-Valera F."/>
            <person name="Lopez-Garcia P."/>
        </authorList>
    </citation>
    <scope>NUCLEOTIDE SEQUENCE</scope>
</reference>
<keyword evidence="4 5" id="KW-0067">ATP-binding</keyword>
<feature type="binding site" evidence="5">
    <location>
        <position position="213"/>
    </location>
    <ligand>
        <name>ATP</name>
        <dbReference type="ChEBI" id="CHEBI:30616"/>
    </ligand>
</feature>
<protein>
    <recommendedName>
        <fullName evidence="5">ORC1-type DNA replication protein</fullName>
    </recommendedName>
</protein>
<evidence type="ECO:0000259" key="6">
    <source>
        <dbReference type="SMART" id="SM00382"/>
    </source>
</evidence>
<dbReference type="InterPro" id="IPR015163">
    <property type="entry name" value="Cdc6_C"/>
</dbReference>
<dbReference type="InterPro" id="IPR027417">
    <property type="entry name" value="P-loop_NTPase"/>
</dbReference>
<proteinExistence type="inferred from homology"/>
<dbReference type="FunFam" id="1.10.8.60:FF:000073">
    <property type="entry name" value="ORC1-type DNA replication protein"/>
    <property type="match status" value="1"/>
</dbReference>
<dbReference type="SUPFAM" id="SSF52540">
    <property type="entry name" value="P-loop containing nucleoside triphosphate hydrolases"/>
    <property type="match status" value="1"/>
</dbReference>
<sequence length="412" mass="45767">MEGNIFEKILGQDSLFVDRRAFDHAFEPSTLPHRDHEVEALVRNLVDALNGHIPSNMLLYGVPGSGKTVVTRFVLGQLLDKGKEMGHSVETYEINCRVVDTKYRVVQSIATQLARRGDTPIPFTGWPTDRVLDALIERMDRAGGVHIIVLDEIDNLVARAGDGLLYNLTSLNTSLRNSRCCIIGISNDLHFTQQLGPRVSSRLSQEDVVFHPYGAPEINDILLERVSTGLREDVLEPGVLELCSALAAQEHGDARRALDLLRISVQKAEQRSQQSVDPKHVRMAQSQLEYDQVTPVLKTLPLHQKLLLFSIRLNEENGLRNISTGETYRTYSEACVKIRVEPLTPRRISSLLNELDTLGLIMARNVSKGRGGRSKQVNSAIPKAVDAITTMSESEPLIAEAALGRYNLQGQL</sequence>
<dbReference type="PANTHER" id="PTHR10763:SF26">
    <property type="entry name" value="CELL DIVISION CONTROL PROTEIN 6 HOMOLOG"/>
    <property type="match status" value="1"/>
</dbReference>
<dbReference type="Pfam" id="PF09079">
    <property type="entry name" value="WHD_Cdc6"/>
    <property type="match status" value="1"/>
</dbReference>
<dbReference type="InterPro" id="IPR014277">
    <property type="entry name" value="Orc1/Cdc6_arc"/>
</dbReference>
<gene>
    <name evidence="8" type="primary">cdc6A</name>
</gene>
<dbReference type="InterPro" id="IPR055237">
    <property type="entry name" value="Cdc6_lid"/>
</dbReference>
<evidence type="ECO:0000256" key="2">
    <source>
        <dbReference type="ARBA" id="ARBA00022705"/>
    </source>
</evidence>
<dbReference type="InterPro" id="IPR036388">
    <property type="entry name" value="WH-like_DNA-bd_sf"/>
</dbReference>
<dbReference type="GO" id="GO:0006260">
    <property type="term" value="P:DNA replication"/>
    <property type="evidence" value="ECO:0007669"/>
    <property type="project" value="UniProtKB-UniRule"/>
</dbReference>
<keyword evidence="2 5" id="KW-0235">DNA replication</keyword>
<dbReference type="PANTHER" id="PTHR10763">
    <property type="entry name" value="CELL DIVISION CONTROL PROTEIN 6-RELATED"/>
    <property type="match status" value="1"/>
</dbReference>
<evidence type="ECO:0000259" key="7">
    <source>
        <dbReference type="SMART" id="SM01074"/>
    </source>
</evidence>
<feature type="binding site" evidence="5">
    <location>
        <position position="225"/>
    </location>
    <ligand>
        <name>ATP</name>
        <dbReference type="ChEBI" id="CHEBI:30616"/>
    </ligand>
</feature>
<dbReference type="GO" id="GO:0005524">
    <property type="term" value="F:ATP binding"/>
    <property type="evidence" value="ECO:0007669"/>
    <property type="project" value="UniProtKB-UniRule"/>
</dbReference>
<evidence type="ECO:0000256" key="5">
    <source>
        <dbReference type="HAMAP-Rule" id="MF_01407"/>
    </source>
</evidence>
<dbReference type="Gene3D" id="1.10.10.10">
    <property type="entry name" value="Winged helix-like DNA-binding domain superfamily/Winged helix DNA-binding domain"/>
    <property type="match status" value="1"/>
</dbReference>
<feature type="domain" description="Cdc6 C-terminal" evidence="7">
    <location>
        <begin position="308"/>
        <end position="388"/>
    </location>
</feature>
<dbReference type="AlphaFoldDB" id="A0A075G4W5"/>